<name>A0ABY9WMA9_9BACT</name>
<evidence type="ECO:0000256" key="2">
    <source>
        <dbReference type="SAM" id="SignalP"/>
    </source>
</evidence>
<dbReference type="PROSITE" id="PS51257">
    <property type="entry name" value="PROKAR_LIPOPROTEIN"/>
    <property type="match status" value="1"/>
</dbReference>
<dbReference type="RefSeq" id="WP_395818806.1">
    <property type="nucleotide sequence ID" value="NZ_CP043494.1"/>
</dbReference>
<sequence length="137" mass="14531">MPFFSKIIKPLLALTLAAAVLSTGQGCSKDSKPAEPSAAATAQPAKPGEPRTIALSVTEKGYEPSPITLKQGEPVKLVLTRTTDHTCATEIVLDEYNINTPLPLNQPVEVTFTPNKTGKLVYGCAMGKMISGVFMVE</sequence>
<organism evidence="4 5">
    <name type="scientific">Archangium minus</name>
    <dbReference type="NCBI Taxonomy" id="83450"/>
    <lineage>
        <taxon>Bacteria</taxon>
        <taxon>Pseudomonadati</taxon>
        <taxon>Myxococcota</taxon>
        <taxon>Myxococcia</taxon>
        <taxon>Myxococcales</taxon>
        <taxon>Cystobacterineae</taxon>
        <taxon>Archangiaceae</taxon>
        <taxon>Archangium</taxon>
    </lineage>
</organism>
<evidence type="ECO:0000256" key="1">
    <source>
        <dbReference type="SAM" id="MobiDB-lite"/>
    </source>
</evidence>
<feature type="region of interest" description="Disordered" evidence="1">
    <location>
        <begin position="25"/>
        <end position="50"/>
    </location>
</feature>
<feature type="signal peptide" evidence="2">
    <location>
        <begin position="1"/>
        <end position="22"/>
    </location>
</feature>
<keyword evidence="2" id="KW-0732">Signal</keyword>
<dbReference type="EMBL" id="CP043494">
    <property type="protein sequence ID" value="WNG44957.1"/>
    <property type="molecule type" value="Genomic_DNA"/>
</dbReference>
<dbReference type="SUPFAM" id="SSF49503">
    <property type="entry name" value="Cupredoxins"/>
    <property type="match status" value="1"/>
</dbReference>
<gene>
    <name evidence="4" type="ORF">F0U60_13265</name>
</gene>
<accession>A0ABY9WMA9</accession>
<dbReference type="Proteomes" id="UP001611383">
    <property type="component" value="Chromosome"/>
</dbReference>
<dbReference type="Gene3D" id="2.60.40.420">
    <property type="entry name" value="Cupredoxins - blue copper proteins"/>
    <property type="match status" value="1"/>
</dbReference>
<evidence type="ECO:0000313" key="4">
    <source>
        <dbReference type="EMBL" id="WNG44957.1"/>
    </source>
</evidence>
<feature type="domain" description="EfeO-type cupredoxin-like" evidence="3">
    <location>
        <begin position="39"/>
        <end position="136"/>
    </location>
</feature>
<reference evidence="4 5" key="1">
    <citation type="submission" date="2019-08" db="EMBL/GenBank/DDBJ databases">
        <title>Archangium and Cystobacter genomes.</title>
        <authorList>
            <person name="Chen I.-C.K."/>
            <person name="Wielgoss S."/>
        </authorList>
    </citation>
    <scope>NUCLEOTIDE SEQUENCE [LARGE SCALE GENOMIC DNA]</scope>
    <source>
        <strain evidence="4 5">Cbm 6</strain>
    </source>
</reference>
<dbReference type="InterPro" id="IPR028096">
    <property type="entry name" value="EfeO_Cupredoxin"/>
</dbReference>
<proteinExistence type="predicted"/>
<dbReference type="InterPro" id="IPR008972">
    <property type="entry name" value="Cupredoxin"/>
</dbReference>
<evidence type="ECO:0000259" key="3">
    <source>
        <dbReference type="Pfam" id="PF13473"/>
    </source>
</evidence>
<keyword evidence="5" id="KW-1185">Reference proteome</keyword>
<feature type="chain" id="PRO_5045230267" evidence="2">
    <location>
        <begin position="23"/>
        <end position="137"/>
    </location>
</feature>
<feature type="compositionally biased region" description="Low complexity" evidence="1">
    <location>
        <begin position="34"/>
        <end position="46"/>
    </location>
</feature>
<dbReference type="Pfam" id="PF13473">
    <property type="entry name" value="Cupredoxin_1"/>
    <property type="match status" value="1"/>
</dbReference>
<evidence type="ECO:0000313" key="5">
    <source>
        <dbReference type="Proteomes" id="UP001611383"/>
    </source>
</evidence>
<protein>
    <submittedName>
        <fullName evidence="4">Copper transporter</fullName>
    </submittedName>
</protein>